<keyword evidence="2" id="KW-1185">Reference proteome</keyword>
<name>A0A9D4FC48_DREPO</name>
<proteinExistence type="predicted"/>
<reference evidence="1" key="1">
    <citation type="journal article" date="2019" name="bioRxiv">
        <title>The Genome of the Zebra Mussel, Dreissena polymorpha: A Resource for Invasive Species Research.</title>
        <authorList>
            <person name="McCartney M.A."/>
            <person name="Auch B."/>
            <person name="Kono T."/>
            <person name="Mallez S."/>
            <person name="Zhang Y."/>
            <person name="Obille A."/>
            <person name="Becker A."/>
            <person name="Abrahante J.E."/>
            <person name="Garbe J."/>
            <person name="Badalamenti J.P."/>
            <person name="Herman A."/>
            <person name="Mangelson H."/>
            <person name="Liachko I."/>
            <person name="Sullivan S."/>
            <person name="Sone E.D."/>
            <person name="Koren S."/>
            <person name="Silverstein K.A.T."/>
            <person name="Beckman K.B."/>
            <person name="Gohl D.M."/>
        </authorList>
    </citation>
    <scope>NUCLEOTIDE SEQUENCE</scope>
    <source>
        <strain evidence="1">Duluth1</strain>
        <tissue evidence="1">Whole animal</tissue>
    </source>
</reference>
<dbReference type="AlphaFoldDB" id="A0A9D4FC48"/>
<evidence type="ECO:0000313" key="1">
    <source>
        <dbReference type="EMBL" id="KAH3796284.1"/>
    </source>
</evidence>
<gene>
    <name evidence="1" type="ORF">DPMN_149853</name>
</gene>
<comment type="caution">
    <text evidence="1">The sequence shown here is derived from an EMBL/GenBank/DDBJ whole genome shotgun (WGS) entry which is preliminary data.</text>
</comment>
<reference evidence="1" key="2">
    <citation type="submission" date="2020-11" db="EMBL/GenBank/DDBJ databases">
        <authorList>
            <person name="McCartney M.A."/>
            <person name="Auch B."/>
            <person name="Kono T."/>
            <person name="Mallez S."/>
            <person name="Becker A."/>
            <person name="Gohl D.M."/>
            <person name="Silverstein K.A.T."/>
            <person name="Koren S."/>
            <person name="Bechman K.B."/>
            <person name="Herman A."/>
            <person name="Abrahante J.E."/>
            <person name="Garbe J."/>
        </authorList>
    </citation>
    <scope>NUCLEOTIDE SEQUENCE</scope>
    <source>
        <strain evidence="1">Duluth1</strain>
        <tissue evidence="1">Whole animal</tissue>
    </source>
</reference>
<evidence type="ECO:0000313" key="2">
    <source>
        <dbReference type="Proteomes" id="UP000828390"/>
    </source>
</evidence>
<dbReference type="EMBL" id="JAIWYP010000007">
    <property type="protein sequence ID" value="KAH3796284.1"/>
    <property type="molecule type" value="Genomic_DNA"/>
</dbReference>
<sequence length="93" mass="10146">MVFIEGLNRKKRTPFLSSQLIPAAAHTIFVIAGYTKAPITMVVIAGYTVSSAHPDHHRGVYRQQRTPWSSSRVIPSAAHTLVNIAAYNVSSAN</sequence>
<organism evidence="1 2">
    <name type="scientific">Dreissena polymorpha</name>
    <name type="common">Zebra mussel</name>
    <name type="synonym">Mytilus polymorpha</name>
    <dbReference type="NCBI Taxonomy" id="45954"/>
    <lineage>
        <taxon>Eukaryota</taxon>
        <taxon>Metazoa</taxon>
        <taxon>Spiralia</taxon>
        <taxon>Lophotrochozoa</taxon>
        <taxon>Mollusca</taxon>
        <taxon>Bivalvia</taxon>
        <taxon>Autobranchia</taxon>
        <taxon>Heteroconchia</taxon>
        <taxon>Euheterodonta</taxon>
        <taxon>Imparidentia</taxon>
        <taxon>Neoheterodontei</taxon>
        <taxon>Myida</taxon>
        <taxon>Dreissenoidea</taxon>
        <taxon>Dreissenidae</taxon>
        <taxon>Dreissena</taxon>
    </lineage>
</organism>
<protein>
    <submittedName>
        <fullName evidence="1">Uncharacterized protein</fullName>
    </submittedName>
</protein>
<dbReference type="Proteomes" id="UP000828390">
    <property type="component" value="Unassembled WGS sequence"/>
</dbReference>
<accession>A0A9D4FC48</accession>